<dbReference type="InterPro" id="IPR001598">
    <property type="entry name" value="Transposase_IS30_CS"/>
</dbReference>
<protein>
    <submittedName>
        <fullName evidence="8">IS30 family transposase</fullName>
    </submittedName>
</protein>
<gene>
    <name evidence="8" type="ORF">ACERK3_11260</name>
</gene>
<evidence type="ECO:0000256" key="3">
    <source>
        <dbReference type="ARBA" id="ARBA00022578"/>
    </source>
</evidence>
<dbReference type="InterPro" id="IPR012337">
    <property type="entry name" value="RNaseH-like_sf"/>
</dbReference>
<feature type="region of interest" description="Disordered" evidence="6">
    <location>
        <begin position="144"/>
        <end position="165"/>
    </location>
</feature>
<dbReference type="PROSITE" id="PS01043">
    <property type="entry name" value="TRANSPOSASE_IS30"/>
    <property type="match status" value="1"/>
</dbReference>
<feature type="compositionally biased region" description="Basic residues" evidence="6">
    <location>
        <begin position="144"/>
        <end position="164"/>
    </location>
</feature>
<evidence type="ECO:0000313" key="9">
    <source>
        <dbReference type="Proteomes" id="UP001575105"/>
    </source>
</evidence>
<dbReference type="PANTHER" id="PTHR10948">
    <property type="entry name" value="TRANSPOSASE"/>
    <property type="match status" value="1"/>
</dbReference>
<evidence type="ECO:0000256" key="1">
    <source>
        <dbReference type="ARBA" id="ARBA00002190"/>
    </source>
</evidence>
<evidence type="ECO:0000256" key="2">
    <source>
        <dbReference type="ARBA" id="ARBA00006363"/>
    </source>
</evidence>
<evidence type="ECO:0000256" key="5">
    <source>
        <dbReference type="ARBA" id="ARBA00023172"/>
    </source>
</evidence>
<dbReference type="InterPro" id="IPR009057">
    <property type="entry name" value="Homeodomain-like_sf"/>
</dbReference>
<dbReference type="Gene3D" id="3.30.420.10">
    <property type="entry name" value="Ribonuclease H-like superfamily/Ribonuclease H"/>
    <property type="match status" value="1"/>
</dbReference>
<name>A0ABV4U7R0_9BACT</name>
<dbReference type="InterPro" id="IPR025246">
    <property type="entry name" value="IS30-like_HTH"/>
</dbReference>
<comment type="function">
    <text evidence="1">Required for the transposition of the insertion element.</text>
</comment>
<dbReference type="InterPro" id="IPR001584">
    <property type="entry name" value="Integrase_cat-core"/>
</dbReference>
<dbReference type="Pfam" id="PF00665">
    <property type="entry name" value="rve"/>
    <property type="match status" value="1"/>
</dbReference>
<feature type="domain" description="Integrase catalytic" evidence="7">
    <location>
        <begin position="171"/>
        <end position="334"/>
    </location>
</feature>
<comment type="similarity">
    <text evidence="2">Belongs to the transposase IS30 family.</text>
</comment>
<dbReference type="InterPro" id="IPR051917">
    <property type="entry name" value="Transposase-Integrase"/>
</dbReference>
<dbReference type="Proteomes" id="UP001575105">
    <property type="component" value="Unassembled WGS sequence"/>
</dbReference>
<organism evidence="8 9">
    <name type="scientific">Natronomicrosphaera hydrolytica</name>
    <dbReference type="NCBI Taxonomy" id="3242702"/>
    <lineage>
        <taxon>Bacteria</taxon>
        <taxon>Pseudomonadati</taxon>
        <taxon>Planctomycetota</taxon>
        <taxon>Phycisphaerae</taxon>
        <taxon>Phycisphaerales</taxon>
        <taxon>Phycisphaeraceae</taxon>
        <taxon>Natronomicrosphaera</taxon>
    </lineage>
</organism>
<keyword evidence="4" id="KW-0238">DNA-binding</keyword>
<dbReference type="SUPFAM" id="SSF53098">
    <property type="entry name" value="Ribonuclease H-like"/>
    <property type="match status" value="1"/>
</dbReference>
<dbReference type="EMBL" id="JBGUBD010000006">
    <property type="protein sequence ID" value="MFA9478872.1"/>
    <property type="molecule type" value="Genomic_DNA"/>
</dbReference>
<comment type="caution">
    <text evidence="8">The sequence shown here is derived from an EMBL/GenBank/DDBJ whole genome shotgun (WGS) entry which is preliminary data.</text>
</comment>
<keyword evidence="3" id="KW-0815">Transposition</keyword>
<dbReference type="InterPro" id="IPR053392">
    <property type="entry name" value="Transposase_IS30-like"/>
</dbReference>
<dbReference type="NCBIfam" id="NF033563">
    <property type="entry name" value="transpos_IS30"/>
    <property type="match status" value="1"/>
</dbReference>
<dbReference type="SUPFAM" id="SSF46689">
    <property type="entry name" value="Homeodomain-like"/>
    <property type="match status" value="1"/>
</dbReference>
<keyword evidence="5" id="KW-0233">DNA recombination</keyword>
<dbReference type="InterPro" id="IPR036397">
    <property type="entry name" value="RNaseH_sf"/>
</dbReference>
<evidence type="ECO:0000313" key="8">
    <source>
        <dbReference type="EMBL" id="MFA9478872.1"/>
    </source>
</evidence>
<dbReference type="PANTHER" id="PTHR10948:SF23">
    <property type="entry name" value="TRANSPOSASE INSI FOR INSERTION SEQUENCE ELEMENT IS30A-RELATED"/>
    <property type="match status" value="1"/>
</dbReference>
<dbReference type="RefSeq" id="WP_425345797.1">
    <property type="nucleotide sequence ID" value="NZ_JBGUBD010000006.1"/>
</dbReference>
<dbReference type="PROSITE" id="PS50994">
    <property type="entry name" value="INTEGRASE"/>
    <property type="match status" value="1"/>
</dbReference>
<evidence type="ECO:0000256" key="6">
    <source>
        <dbReference type="SAM" id="MobiDB-lite"/>
    </source>
</evidence>
<evidence type="ECO:0000256" key="4">
    <source>
        <dbReference type="ARBA" id="ARBA00023125"/>
    </source>
</evidence>
<proteinExistence type="inferred from homology"/>
<keyword evidence="9" id="KW-1185">Reference proteome</keyword>
<evidence type="ECO:0000259" key="7">
    <source>
        <dbReference type="PROSITE" id="PS50994"/>
    </source>
</evidence>
<reference evidence="8 9" key="1">
    <citation type="submission" date="2024-08" db="EMBL/GenBank/DDBJ databases">
        <title>Whole-genome sequencing of halo(alkali)philic microorganisms from hypersaline lakes.</title>
        <authorList>
            <person name="Sorokin D.Y."/>
            <person name="Merkel A.Y."/>
            <person name="Messina E."/>
            <person name="Yakimov M."/>
        </authorList>
    </citation>
    <scope>NUCLEOTIDE SEQUENCE [LARGE SCALE GENOMIC DNA]</scope>
    <source>
        <strain evidence="8 9">AB-hyl4</strain>
    </source>
</reference>
<sequence length="340" mass="39173">MPWTQLSADERWKICHWHLAGWSDAQIARSLGRHRATVGRELARNRGSRAFNDLGCMKGYFPHDAQQKAKARRVVANAQRARLAANPLGDYVRQGLIRFWSPQQISGRLKLDHASDTTMRISPEAIYQWVYRQARLGATWHRQLRRGRRRRKPQIPQRNKRKTHFPGAVRIDQRPAVVEARSRLGDWESDTVVGSRPGRAALATHVERKSRYVVIRKLKDRRAVTFTRATVQALAPLPAAHRLTLTVDNGSEFARFTTLEKRLKLNVYFAEPYKAWQRGANENTNGLIRQFFPKGVDLRPVPVREVAKVQDLLNNRPRKCLNYRTPVEVFAHAPPVALRN</sequence>
<dbReference type="Pfam" id="PF13936">
    <property type="entry name" value="HTH_38"/>
    <property type="match status" value="1"/>
</dbReference>
<accession>A0ABV4U7R0</accession>